<dbReference type="EMBL" id="CADEPM010000005">
    <property type="protein sequence ID" value="CAB3406472.1"/>
    <property type="molecule type" value="Genomic_DNA"/>
</dbReference>
<dbReference type="InterPro" id="IPR036397">
    <property type="entry name" value="RNaseH_sf"/>
</dbReference>
<organism evidence="2 3">
    <name type="scientific">Caenorhabditis bovis</name>
    <dbReference type="NCBI Taxonomy" id="2654633"/>
    <lineage>
        <taxon>Eukaryota</taxon>
        <taxon>Metazoa</taxon>
        <taxon>Ecdysozoa</taxon>
        <taxon>Nematoda</taxon>
        <taxon>Chromadorea</taxon>
        <taxon>Rhabditida</taxon>
        <taxon>Rhabditina</taxon>
        <taxon>Rhabditomorpha</taxon>
        <taxon>Rhabditoidea</taxon>
        <taxon>Rhabditidae</taxon>
        <taxon>Peloderinae</taxon>
        <taxon>Caenorhabditis</taxon>
    </lineage>
</organism>
<dbReference type="Pfam" id="PF02170">
    <property type="entry name" value="PAZ"/>
    <property type="match status" value="1"/>
</dbReference>
<gene>
    <name evidence="2" type="ORF">CBOVIS_LOCUS8546</name>
</gene>
<dbReference type="Gene3D" id="3.30.420.10">
    <property type="entry name" value="Ribonuclease H-like superfamily/Ribonuclease H"/>
    <property type="match status" value="1"/>
</dbReference>
<dbReference type="CDD" id="cd02846">
    <property type="entry name" value="PAZ_argonaute_like"/>
    <property type="match status" value="1"/>
</dbReference>
<feature type="domain" description="Piwi" evidence="1">
    <location>
        <begin position="552"/>
        <end position="826"/>
    </location>
</feature>
<proteinExistence type="predicted"/>
<evidence type="ECO:0000313" key="3">
    <source>
        <dbReference type="Proteomes" id="UP000494206"/>
    </source>
</evidence>
<evidence type="ECO:0000259" key="1">
    <source>
        <dbReference type="PROSITE" id="PS50822"/>
    </source>
</evidence>
<dbReference type="PANTHER" id="PTHR22891">
    <property type="entry name" value="EUKARYOTIC TRANSLATION INITIATION FACTOR 2C"/>
    <property type="match status" value="1"/>
</dbReference>
<dbReference type="Pfam" id="PF02171">
    <property type="entry name" value="Piwi"/>
    <property type="match status" value="1"/>
</dbReference>
<sequence>MPDNVEKLTKQMDHLGLTPFAAKKPAGFIGTPTTCVANIKKIDLMPNVPIYKYDVKIDIFYKKDDGEIVSHEISKELRSSEHNFRSKDQCRAVYLYVLEKHRDVFGTEQTCFYDQQASLYSTKDLGARNDFSIPTSVITPHASAHEIRMKIERVGCDFQATTNDIQATVHAVPRNANKTLLEALNAMISDIPNNRPNVFSIHGSNHFLFDPHEDGRFFTKWEGLGLSKAVKTLEGDGKKPQLYMVAEVKKTLFHVPGNSLADKLYYLDKQVEQFQPASAQAQKLLKQVKNVACYVSYSTTRTPDKDSPIVLVKGFGPAANSPQSRFEYDGRQVTIEEYFRAKYNVQINYPSMMTIKGQTGRRSGLFPADLLIVCEKQVVRNEQMMPNEQQAAIKSSAIPPAARRQQTESIIRSVGLDTHETIAGVLTIGKSFVSVPARVLEPPLISTRDASSTVLPDSTWTVSKFVQPATINKWSVIFIEVQAPNFVEILLREMNKVGMTVSAPTVSNYDRYRNNLEEIFINAKNAGTSFLFFINRDNLNLHSHIKYFEKKYDILTQDNRSKVANAAKKTLENVINKVNIKNGGLNFVLSALQTEQYKYRLIVGFETSQRNSNAGTPIMIGYSANFLDHPQKFGGGFRFVKKNSDVFGPIVKETMKEMLQKMKENRGIAKEIFVYFNGVSEGQYSLINERYVQSIKDACIELSPTYRPHITVLAVSKSHNERFYKQDLSGRNAREQNIKPGTVIDKLIVSPVISEFYLTSHVTLQGTAKSPKFSVIYDTMKQKMDDIETFTYRLCFLHQIVYSPCSLPVPLVIADRFSKRGTMIYNQSGFVMPSNEKDVDEFIKKCNDQLTYSGKKLDGNRFNA</sequence>
<name>A0A8S1F3C1_9PELO</name>
<dbReference type="InterPro" id="IPR036085">
    <property type="entry name" value="PAZ_dom_sf"/>
</dbReference>
<accession>A0A8S1F3C1</accession>
<dbReference type="PROSITE" id="PS50822">
    <property type="entry name" value="PIWI"/>
    <property type="match status" value="1"/>
</dbReference>
<dbReference type="CDD" id="cd02826">
    <property type="entry name" value="Piwi-like"/>
    <property type="match status" value="1"/>
</dbReference>
<dbReference type="AlphaFoldDB" id="A0A8S1F3C1"/>
<dbReference type="InterPro" id="IPR003165">
    <property type="entry name" value="Piwi"/>
</dbReference>
<dbReference type="GO" id="GO:0003723">
    <property type="term" value="F:RNA binding"/>
    <property type="evidence" value="ECO:0007669"/>
    <property type="project" value="InterPro"/>
</dbReference>
<dbReference type="InterPro" id="IPR012337">
    <property type="entry name" value="RNaseH-like_sf"/>
</dbReference>
<protein>
    <recommendedName>
        <fullName evidence="1">Piwi domain-containing protein</fullName>
    </recommendedName>
</protein>
<comment type="caution">
    <text evidence="2">The sequence shown here is derived from an EMBL/GenBank/DDBJ whole genome shotgun (WGS) entry which is preliminary data.</text>
</comment>
<dbReference type="SUPFAM" id="SSF53098">
    <property type="entry name" value="Ribonuclease H-like"/>
    <property type="match status" value="1"/>
</dbReference>
<reference evidence="2 3" key="1">
    <citation type="submission" date="2020-04" db="EMBL/GenBank/DDBJ databases">
        <authorList>
            <person name="Laetsch R D."/>
            <person name="Stevens L."/>
            <person name="Kumar S."/>
            <person name="Blaxter L. M."/>
        </authorList>
    </citation>
    <scope>NUCLEOTIDE SEQUENCE [LARGE SCALE GENOMIC DNA]</scope>
</reference>
<dbReference type="Gene3D" id="3.40.50.2300">
    <property type="match status" value="1"/>
</dbReference>
<dbReference type="OrthoDB" id="9981668at2759"/>
<dbReference type="Proteomes" id="UP000494206">
    <property type="component" value="Unassembled WGS sequence"/>
</dbReference>
<keyword evidence="3" id="KW-1185">Reference proteome</keyword>
<dbReference type="SUPFAM" id="SSF101690">
    <property type="entry name" value="PAZ domain"/>
    <property type="match status" value="1"/>
</dbReference>
<dbReference type="SMART" id="SM00950">
    <property type="entry name" value="Piwi"/>
    <property type="match status" value="1"/>
</dbReference>
<evidence type="ECO:0000313" key="2">
    <source>
        <dbReference type="EMBL" id="CAB3406472.1"/>
    </source>
</evidence>
<dbReference type="InterPro" id="IPR003100">
    <property type="entry name" value="PAZ_dom"/>
</dbReference>
<dbReference type="InterPro" id="IPR057272">
    <property type="entry name" value="Piwi_nem"/>
</dbReference>
<dbReference type="Gene3D" id="2.170.260.10">
    <property type="entry name" value="paz domain"/>
    <property type="match status" value="1"/>
</dbReference>